<keyword evidence="14" id="KW-1185">Reference proteome</keyword>
<protein>
    <recommendedName>
        <fullName evidence="4">Probable alginate O-acetylase AlgI</fullName>
    </recommendedName>
    <alternativeName>
        <fullName evidence="10">Alginate biosynthesis protein AlgI</fullName>
    </alternativeName>
</protein>
<evidence type="ECO:0000256" key="12">
    <source>
        <dbReference type="SAM" id="Phobius"/>
    </source>
</evidence>
<comment type="subcellular location">
    <subcellularLocation>
        <location evidence="1">Cell membrane</location>
        <topology evidence="1">Multi-pass membrane protein</topology>
    </subcellularLocation>
</comment>
<keyword evidence="11" id="KW-0808">Transferase</keyword>
<evidence type="ECO:0000256" key="9">
    <source>
        <dbReference type="ARBA" id="ARBA00023136"/>
    </source>
</evidence>
<feature type="transmembrane region" description="Helical" evidence="12">
    <location>
        <begin position="36"/>
        <end position="61"/>
    </location>
</feature>
<dbReference type="InterPro" id="IPR004299">
    <property type="entry name" value="MBOAT_fam"/>
</dbReference>
<feature type="transmembrane region" description="Helical" evidence="12">
    <location>
        <begin position="175"/>
        <end position="199"/>
    </location>
</feature>
<name>A0ABT1LHM8_9HYPH</name>
<dbReference type="Pfam" id="PF03062">
    <property type="entry name" value="MBOAT"/>
    <property type="match status" value="1"/>
</dbReference>
<dbReference type="Proteomes" id="UP001205890">
    <property type="component" value="Unassembled WGS sequence"/>
</dbReference>
<feature type="transmembrane region" description="Helical" evidence="12">
    <location>
        <begin position="131"/>
        <end position="154"/>
    </location>
</feature>
<evidence type="ECO:0000313" key="14">
    <source>
        <dbReference type="Proteomes" id="UP001205890"/>
    </source>
</evidence>
<evidence type="ECO:0000256" key="10">
    <source>
        <dbReference type="ARBA" id="ARBA00031030"/>
    </source>
</evidence>
<evidence type="ECO:0000256" key="2">
    <source>
        <dbReference type="ARBA" id="ARBA00005182"/>
    </source>
</evidence>
<evidence type="ECO:0000256" key="1">
    <source>
        <dbReference type="ARBA" id="ARBA00004651"/>
    </source>
</evidence>
<dbReference type="InterPro" id="IPR051085">
    <property type="entry name" value="MB_O-acyltransferase"/>
</dbReference>
<dbReference type="EMBL" id="JANCLU010000033">
    <property type="protein sequence ID" value="MCP8941010.1"/>
    <property type="molecule type" value="Genomic_DNA"/>
</dbReference>
<feature type="transmembrane region" description="Helical" evidence="12">
    <location>
        <begin position="92"/>
        <end position="111"/>
    </location>
</feature>
<dbReference type="PANTHER" id="PTHR13285">
    <property type="entry name" value="ACYLTRANSFERASE"/>
    <property type="match status" value="1"/>
</dbReference>
<evidence type="ECO:0000256" key="11">
    <source>
        <dbReference type="PIRNR" id="PIRNR016636"/>
    </source>
</evidence>
<dbReference type="InterPro" id="IPR024194">
    <property type="entry name" value="Ac/AlaTfrase_AlgI/DltB"/>
</dbReference>
<feature type="transmembrane region" description="Helical" evidence="12">
    <location>
        <begin position="67"/>
        <end position="85"/>
    </location>
</feature>
<keyword evidence="9 11" id="KW-0472">Membrane</keyword>
<evidence type="ECO:0000313" key="13">
    <source>
        <dbReference type="EMBL" id="MCP8941010.1"/>
    </source>
</evidence>
<keyword evidence="5 11" id="KW-1003">Cell membrane</keyword>
<evidence type="ECO:0000256" key="7">
    <source>
        <dbReference type="ARBA" id="ARBA00022841"/>
    </source>
</evidence>
<dbReference type="PIRSF" id="PIRSF016636">
    <property type="entry name" value="AlgI_DltB"/>
    <property type="match status" value="1"/>
</dbReference>
<feature type="transmembrane region" description="Helical" evidence="12">
    <location>
        <begin position="6"/>
        <end position="24"/>
    </location>
</feature>
<keyword evidence="7" id="KW-0016">Alginate biosynthesis</keyword>
<feature type="transmembrane region" description="Helical" evidence="12">
    <location>
        <begin position="274"/>
        <end position="301"/>
    </location>
</feature>
<dbReference type="PANTHER" id="PTHR13285:SF18">
    <property type="entry name" value="PROTEIN-CYSTEINE N-PALMITOYLTRANSFERASE RASP"/>
    <property type="match status" value="1"/>
</dbReference>
<keyword evidence="8 12" id="KW-1133">Transmembrane helix</keyword>
<accession>A0ABT1LHM8</accession>
<feature type="transmembrane region" description="Helical" evidence="12">
    <location>
        <begin position="345"/>
        <end position="362"/>
    </location>
</feature>
<feature type="transmembrane region" description="Helical" evidence="12">
    <location>
        <begin position="307"/>
        <end position="324"/>
    </location>
</feature>
<gene>
    <name evidence="13" type="ORF">NK718_21000</name>
</gene>
<evidence type="ECO:0000256" key="3">
    <source>
        <dbReference type="ARBA" id="ARBA00010323"/>
    </source>
</evidence>
<keyword evidence="6 12" id="KW-0812">Transmembrane</keyword>
<proteinExistence type="inferred from homology"/>
<comment type="similarity">
    <text evidence="3 11">Belongs to the membrane-bound acyltransferase family.</text>
</comment>
<comment type="caution">
    <text evidence="13">The sequence shown here is derived from an EMBL/GenBank/DDBJ whole genome shotgun (WGS) entry which is preliminary data.</text>
</comment>
<keyword evidence="11" id="KW-0012">Acyltransferase</keyword>
<evidence type="ECO:0000256" key="5">
    <source>
        <dbReference type="ARBA" id="ARBA00022475"/>
    </source>
</evidence>
<evidence type="ECO:0000256" key="8">
    <source>
        <dbReference type="ARBA" id="ARBA00022989"/>
    </source>
</evidence>
<evidence type="ECO:0000256" key="4">
    <source>
        <dbReference type="ARBA" id="ARBA00016084"/>
    </source>
</evidence>
<organism evidence="13 14">
    <name type="scientific">Alsobacter ponti</name>
    <dbReference type="NCBI Taxonomy" id="2962936"/>
    <lineage>
        <taxon>Bacteria</taxon>
        <taxon>Pseudomonadati</taxon>
        <taxon>Pseudomonadota</taxon>
        <taxon>Alphaproteobacteria</taxon>
        <taxon>Hyphomicrobiales</taxon>
        <taxon>Alsobacteraceae</taxon>
        <taxon>Alsobacter</taxon>
    </lineage>
</organism>
<comment type="pathway">
    <text evidence="2">Glycan biosynthesis; alginate biosynthesis.</text>
</comment>
<dbReference type="RefSeq" id="WP_254746397.1">
    <property type="nucleotide sequence ID" value="NZ_JANCLU010000033.1"/>
</dbReference>
<evidence type="ECO:0000256" key="6">
    <source>
        <dbReference type="ARBA" id="ARBA00022692"/>
    </source>
</evidence>
<reference evidence="13 14" key="1">
    <citation type="submission" date="2022-07" db="EMBL/GenBank/DDBJ databases">
        <authorList>
            <person name="Li W.-J."/>
            <person name="Deng Q.-Q."/>
        </authorList>
    </citation>
    <scope>NUCLEOTIDE SEQUENCE [LARGE SCALE GENOMIC DNA]</scope>
    <source>
        <strain evidence="13 14">SYSU M60028</strain>
    </source>
</reference>
<sequence>MHVLSLEWLAWMAGVTALFWLSPARLRDWSLVAATAAFLLLNAPVSLALLAAIVVATYWGAGPASTSGWRMLAFLAVVVSAMVAFKLRQGAATTLAGADVAIPLGLSYYTFRAMHYAIERYKGKLPPHRFGDFVCYMAFLPTILVGPIHRFPAFHRDRLRRQWSAQHVSAGLERILYGYVKVAVLCNVVVLGLFDRFIAELPHEAQGLRLYLAIVQSGLRLYLLFSGFSDVAIGFSRLLGYTIIENFDWPYLARNIQEFWRRWHISLTSFVRDYLFDFVAAATRQPALGMVASLVVIGLWHEVSLRYLYWGLYHGMGVLVWHQFQRVKPWLGKPGGPRLKPLRDALATLLTVHFVWFGFVLVEQPSLAAAFRVWSTILWPW</sequence>